<dbReference type="SUPFAM" id="SSF51445">
    <property type="entry name" value="(Trans)glycosidases"/>
    <property type="match status" value="1"/>
</dbReference>
<dbReference type="GO" id="GO:0005975">
    <property type="term" value="P:carbohydrate metabolic process"/>
    <property type="evidence" value="ECO:0007669"/>
    <property type="project" value="InterPro"/>
</dbReference>
<keyword evidence="5" id="KW-1185">Reference proteome</keyword>
<dbReference type="InterPro" id="IPR017853">
    <property type="entry name" value="GH"/>
</dbReference>
<evidence type="ECO:0000313" key="4">
    <source>
        <dbReference type="EMBL" id="ATZ22921.1"/>
    </source>
</evidence>
<dbReference type="PRINTS" id="PR00742">
    <property type="entry name" value="GLHYDRLASE35"/>
</dbReference>
<evidence type="ECO:0000313" key="5">
    <source>
        <dbReference type="Proteomes" id="UP000231791"/>
    </source>
</evidence>
<dbReference type="KEGG" id="slx:SLAV_05080"/>
<comment type="similarity">
    <text evidence="1">Belongs to the glycosyl hydrolase 35 family.</text>
</comment>
<keyword evidence="2 4" id="KW-0378">Hydrolase</keyword>
<evidence type="ECO:0000256" key="3">
    <source>
        <dbReference type="ARBA" id="ARBA00023295"/>
    </source>
</evidence>
<dbReference type="Gene3D" id="3.20.20.80">
    <property type="entry name" value="Glycosidases"/>
    <property type="match status" value="1"/>
</dbReference>
<proteinExistence type="inferred from homology"/>
<protein>
    <submittedName>
        <fullName evidence="4">Beta-galactosidase</fullName>
        <ecNumber evidence="4">3.2.1.23</ecNumber>
    </submittedName>
</protein>
<accession>A0A2K8P848</accession>
<dbReference type="PROSITE" id="PS01182">
    <property type="entry name" value="GLYCOSYL_HYDROL_F35"/>
    <property type="match status" value="1"/>
</dbReference>
<dbReference type="InterPro" id="IPR031330">
    <property type="entry name" value="Gly_Hdrlase_35_cat"/>
</dbReference>
<dbReference type="SUPFAM" id="SSF50370">
    <property type="entry name" value="Ricin B-like lectins"/>
    <property type="match status" value="2"/>
</dbReference>
<dbReference type="EC" id="3.2.1.23" evidence="4"/>
<dbReference type="Pfam" id="PF01301">
    <property type="entry name" value="Glyco_hydro_35"/>
    <property type="match status" value="1"/>
</dbReference>
<keyword evidence="3 4" id="KW-0326">Glycosidase</keyword>
<dbReference type="InterPro" id="IPR019801">
    <property type="entry name" value="Glyco_hydro_35_CS"/>
</dbReference>
<dbReference type="CDD" id="cd00161">
    <property type="entry name" value="beta-trefoil_Ricin-like"/>
    <property type="match status" value="1"/>
</dbReference>
<dbReference type="AlphaFoldDB" id="A0A2K8P848"/>
<dbReference type="Pfam" id="PF14200">
    <property type="entry name" value="RicinB_lectin_2"/>
    <property type="match status" value="1"/>
</dbReference>
<dbReference type="InterPro" id="IPR035992">
    <property type="entry name" value="Ricin_B-like_lectins"/>
</dbReference>
<dbReference type="InterPro" id="IPR000772">
    <property type="entry name" value="Ricin_B_lectin"/>
</dbReference>
<dbReference type="Gene3D" id="2.80.10.50">
    <property type="match status" value="3"/>
</dbReference>
<evidence type="ECO:0000256" key="2">
    <source>
        <dbReference type="ARBA" id="ARBA00022801"/>
    </source>
</evidence>
<dbReference type="PROSITE" id="PS50231">
    <property type="entry name" value="RICIN_B_LECTIN"/>
    <property type="match status" value="1"/>
</dbReference>
<dbReference type="InterPro" id="IPR001944">
    <property type="entry name" value="Glycoside_Hdrlase_35"/>
</dbReference>
<organism evidence="4 5">
    <name type="scientific">Streptomyces lavendulae subsp. lavendulae</name>
    <dbReference type="NCBI Taxonomy" id="58340"/>
    <lineage>
        <taxon>Bacteria</taxon>
        <taxon>Bacillati</taxon>
        <taxon>Actinomycetota</taxon>
        <taxon>Actinomycetes</taxon>
        <taxon>Kitasatosporales</taxon>
        <taxon>Streptomycetaceae</taxon>
        <taxon>Streptomyces</taxon>
    </lineage>
</organism>
<dbReference type="PANTHER" id="PTHR23421">
    <property type="entry name" value="BETA-GALACTOSIDASE RELATED"/>
    <property type="match status" value="1"/>
</dbReference>
<dbReference type="GO" id="GO:0004565">
    <property type="term" value="F:beta-galactosidase activity"/>
    <property type="evidence" value="ECO:0007669"/>
    <property type="project" value="UniProtKB-EC"/>
</dbReference>
<reference evidence="4 5" key="1">
    <citation type="submission" date="2017-11" db="EMBL/GenBank/DDBJ databases">
        <title>Complete genome sequence of Streptomyces lavendulae subsp. lavendulae CCM 3239 (formerly 'Streptomyces aureofaciens CCM 3239'), the producer of the angucycline-type antibiotic auricin.</title>
        <authorList>
            <person name="Busche T."/>
            <person name="Novakova R."/>
            <person name="Al'Dilaimi A."/>
            <person name="Homerova D."/>
            <person name="Feckova L."/>
            <person name="Rezuchova B."/>
            <person name="Mingyar E."/>
            <person name="Csolleiova D."/>
            <person name="Bekeova C."/>
            <person name="Winkler A."/>
            <person name="Sevcikova B."/>
            <person name="Kalinowski J."/>
            <person name="Kormanec J."/>
            <person name="Ruckert C."/>
        </authorList>
    </citation>
    <scope>NUCLEOTIDE SEQUENCE [LARGE SCALE GENOMIC DNA]</scope>
    <source>
        <strain evidence="4 5">CCM 3239</strain>
    </source>
</reference>
<dbReference type="Proteomes" id="UP000231791">
    <property type="component" value="Chromosome"/>
</dbReference>
<sequence length="404" mass="42522">MASITSGGRATSGAPATLTHTGGAFLRAGRPHRVLSGSLHYFRVHPGQWADRLERVAALGLNTVDTYVPWNFHERTPGDVRFDGPRDLERFIGLAGRAGLDVIVRPGPYICAEWDNGGLPAWLTGTPGMRPRTSHPPFLAAVARWFDALIPRIAALQARHGGPVVAVQIENEYGSHGDDHAYLRWVRDALTGRQWWVVPGTSADGGPTGTHRLVNRYSGLVIALSAVASRPAETTPARSWTDTGGGVGGARTAAEQTLTLTAVGPAPGTLDGTRTLVSGGRALDDPGHSTTAGTQLITYTPNTGANQKWNFTRQPDGSYEIVNAESGLCADISGGSTAAGAKVIQWTCHGGANQRWTVVRGQDGTHTVTSVKSGLLLTTASTAAGSPVTQQPDTGSALQHWTIT</sequence>
<gene>
    <name evidence="4" type="primary">bga3</name>
    <name evidence="4" type="ORF">SLAV_05080</name>
</gene>
<dbReference type="SMART" id="SM00458">
    <property type="entry name" value="RICIN"/>
    <property type="match status" value="1"/>
</dbReference>
<evidence type="ECO:0000256" key="1">
    <source>
        <dbReference type="ARBA" id="ARBA00009809"/>
    </source>
</evidence>
<dbReference type="EMBL" id="CP024985">
    <property type="protein sequence ID" value="ATZ22921.1"/>
    <property type="molecule type" value="Genomic_DNA"/>
</dbReference>
<name>A0A2K8P848_STRLA</name>